<gene>
    <name evidence="5" type="ORF">SCP_0410790</name>
</gene>
<name>A0A401GKM7_9APHY</name>
<dbReference type="STRING" id="139825.A0A401GKM7"/>
<dbReference type="Pfam" id="PF07859">
    <property type="entry name" value="Abhydrolase_3"/>
    <property type="match status" value="1"/>
</dbReference>
<dbReference type="RefSeq" id="XP_027613607.1">
    <property type="nucleotide sequence ID" value="XM_027757806.1"/>
</dbReference>
<evidence type="ECO:0000313" key="6">
    <source>
        <dbReference type="Proteomes" id="UP000287166"/>
    </source>
</evidence>
<dbReference type="InterPro" id="IPR029058">
    <property type="entry name" value="AB_hydrolase_fold"/>
</dbReference>
<dbReference type="InterPro" id="IPR033140">
    <property type="entry name" value="Lipase_GDXG_put_SER_AS"/>
</dbReference>
<organism evidence="5 6">
    <name type="scientific">Sparassis crispa</name>
    <dbReference type="NCBI Taxonomy" id="139825"/>
    <lineage>
        <taxon>Eukaryota</taxon>
        <taxon>Fungi</taxon>
        <taxon>Dikarya</taxon>
        <taxon>Basidiomycota</taxon>
        <taxon>Agaricomycotina</taxon>
        <taxon>Agaricomycetes</taxon>
        <taxon>Polyporales</taxon>
        <taxon>Sparassidaceae</taxon>
        <taxon>Sparassis</taxon>
    </lineage>
</organism>
<reference evidence="5 6" key="1">
    <citation type="journal article" date="2018" name="Sci. Rep.">
        <title>Genome sequence of the cauliflower mushroom Sparassis crispa (Hanabiratake) and its association with beneficial usage.</title>
        <authorList>
            <person name="Kiyama R."/>
            <person name="Furutani Y."/>
            <person name="Kawaguchi K."/>
            <person name="Nakanishi T."/>
        </authorList>
    </citation>
    <scope>NUCLEOTIDE SEQUENCE [LARGE SCALE GENOMIC DNA]</scope>
</reference>
<dbReference type="InterPro" id="IPR013094">
    <property type="entry name" value="AB_hydrolase_3"/>
</dbReference>
<dbReference type="GeneID" id="38779611"/>
<dbReference type="AlphaFoldDB" id="A0A401GKM7"/>
<comment type="caution">
    <text evidence="5">The sequence shown here is derived from an EMBL/GenBank/DDBJ whole genome shotgun (WGS) entry which is preliminary data.</text>
</comment>
<keyword evidence="6" id="KW-1185">Reference proteome</keyword>
<dbReference type="InParanoid" id="A0A401GKM7"/>
<accession>A0A401GKM7</accession>
<dbReference type="InterPro" id="IPR050300">
    <property type="entry name" value="GDXG_lipolytic_enzyme"/>
</dbReference>
<dbReference type="OrthoDB" id="2152029at2759"/>
<feature type="active site" evidence="3">
    <location>
        <position position="225"/>
    </location>
</feature>
<dbReference type="EMBL" id="BFAD01000004">
    <property type="protein sequence ID" value="GBE82694.1"/>
    <property type="molecule type" value="Genomic_DNA"/>
</dbReference>
<evidence type="ECO:0000259" key="4">
    <source>
        <dbReference type="Pfam" id="PF07859"/>
    </source>
</evidence>
<evidence type="ECO:0000256" key="3">
    <source>
        <dbReference type="PROSITE-ProRule" id="PRU10038"/>
    </source>
</evidence>
<keyword evidence="2 5" id="KW-0378">Hydrolase</keyword>
<dbReference type="PANTHER" id="PTHR48081">
    <property type="entry name" value="AB HYDROLASE SUPERFAMILY PROTEIN C4A8.06C"/>
    <property type="match status" value="1"/>
</dbReference>
<feature type="domain" description="Alpha/beta hydrolase fold-3" evidence="4">
    <location>
        <begin position="141"/>
        <end position="372"/>
    </location>
</feature>
<dbReference type="GO" id="GO:0016787">
    <property type="term" value="F:hydrolase activity"/>
    <property type="evidence" value="ECO:0007669"/>
    <property type="project" value="UniProtKB-KW"/>
</dbReference>
<dbReference type="Proteomes" id="UP000287166">
    <property type="component" value="Unassembled WGS sequence"/>
</dbReference>
<evidence type="ECO:0000256" key="2">
    <source>
        <dbReference type="ARBA" id="ARBA00022801"/>
    </source>
</evidence>
<dbReference type="PROSITE" id="PS01174">
    <property type="entry name" value="LIPASE_GDXG_SER"/>
    <property type="match status" value="1"/>
</dbReference>
<dbReference type="SUPFAM" id="SSF53474">
    <property type="entry name" value="alpha/beta-Hydrolases"/>
    <property type="match status" value="1"/>
</dbReference>
<evidence type="ECO:0000313" key="5">
    <source>
        <dbReference type="EMBL" id="GBE82694.1"/>
    </source>
</evidence>
<comment type="similarity">
    <text evidence="1">Belongs to the 'GDXG' lipolytic enzyme family.</text>
</comment>
<evidence type="ECO:0000256" key="1">
    <source>
        <dbReference type="ARBA" id="ARBA00010515"/>
    </source>
</evidence>
<proteinExistence type="inferred from homology"/>
<protein>
    <submittedName>
        <fullName evidence="5">Alpha/beta-hydrolase</fullName>
    </submittedName>
</protein>
<dbReference type="PANTHER" id="PTHR48081:SF26">
    <property type="entry name" value="ALPHA_BETA HYDROLASE FOLD-3 DOMAIN-CONTAINING PROTEIN"/>
    <property type="match status" value="1"/>
</dbReference>
<sequence length="395" mass="42731">MPPFAYRNQPARTSYIVYTVSTMLLVRLPYWTFTNLLPSWRPCPAWSLCQTLVIKVGRVIVDMLYATRPPAVESLEKIARDAKKRGFVWVEPAPEPLVGDLREMAEVNGVKAARTGGFWYGARDADGNVGQKAASGEKVVYHMHGGGYVMGSANPSAQMVTTCLSGFLVHFPTERIFAIEYRLCSAPPFESANPFPAALLDALAGYRYLLDLGFAPQDIIISGDSAGGALAFALARYLVAAALPTLPAPGGLLMLSPTVDWGDTHTGPDSSMVRNAGTDCVGAIFESGYTKAGLVGRLPASIAATSAWISPGSLKAEVVPGMFASMPQTCIVTGEVEMTLDPMRTLRDRMRADIGEERVVYIEGPGMTHDYLTAAWCEPERTDTLREIAAWVKKL</sequence>
<dbReference type="Gene3D" id="3.40.50.1820">
    <property type="entry name" value="alpha/beta hydrolase"/>
    <property type="match status" value="1"/>
</dbReference>